<dbReference type="AlphaFoldDB" id="A0AAV4W4Q4"/>
<keyword evidence="3" id="KW-1185">Reference proteome</keyword>
<evidence type="ECO:0000313" key="3">
    <source>
        <dbReference type="Proteomes" id="UP001054945"/>
    </source>
</evidence>
<accession>A0AAV4W4Q4</accession>
<reference evidence="2 3" key="1">
    <citation type="submission" date="2021-06" db="EMBL/GenBank/DDBJ databases">
        <title>Caerostris extrusa draft genome.</title>
        <authorList>
            <person name="Kono N."/>
            <person name="Arakawa K."/>
        </authorList>
    </citation>
    <scope>NUCLEOTIDE SEQUENCE [LARGE SCALE GENOMIC DNA]</scope>
</reference>
<comment type="caution">
    <text evidence="2">The sequence shown here is derived from an EMBL/GenBank/DDBJ whole genome shotgun (WGS) entry which is preliminary data.</text>
</comment>
<keyword evidence="1" id="KW-0812">Transmembrane</keyword>
<sequence length="108" mass="12698">MTQVSEWERNNVWERSARNRKKHINSRNAKILAVSIVIGFIGYHGILHLTSGIDSCKWLLSDGRLSRFRVWQPYGCMMHSYSSGDTLLNWESETHLRHLYPRLLKTKL</sequence>
<evidence type="ECO:0000313" key="2">
    <source>
        <dbReference type="EMBL" id="GIY77378.1"/>
    </source>
</evidence>
<proteinExistence type="predicted"/>
<organism evidence="2 3">
    <name type="scientific">Caerostris extrusa</name>
    <name type="common">Bark spider</name>
    <name type="synonym">Caerostris bankana</name>
    <dbReference type="NCBI Taxonomy" id="172846"/>
    <lineage>
        <taxon>Eukaryota</taxon>
        <taxon>Metazoa</taxon>
        <taxon>Ecdysozoa</taxon>
        <taxon>Arthropoda</taxon>
        <taxon>Chelicerata</taxon>
        <taxon>Arachnida</taxon>
        <taxon>Araneae</taxon>
        <taxon>Araneomorphae</taxon>
        <taxon>Entelegynae</taxon>
        <taxon>Araneoidea</taxon>
        <taxon>Araneidae</taxon>
        <taxon>Caerostris</taxon>
    </lineage>
</organism>
<name>A0AAV4W4Q4_CAEEX</name>
<dbReference type="Proteomes" id="UP001054945">
    <property type="component" value="Unassembled WGS sequence"/>
</dbReference>
<feature type="transmembrane region" description="Helical" evidence="1">
    <location>
        <begin position="28"/>
        <end position="47"/>
    </location>
</feature>
<keyword evidence="1" id="KW-1133">Transmembrane helix</keyword>
<protein>
    <submittedName>
        <fullName evidence="2">N-acetylneuraminate 9-O-acetyltransferase</fullName>
    </submittedName>
</protein>
<evidence type="ECO:0000256" key="1">
    <source>
        <dbReference type="SAM" id="Phobius"/>
    </source>
</evidence>
<keyword evidence="1" id="KW-0472">Membrane</keyword>
<dbReference type="EMBL" id="BPLR01015615">
    <property type="protein sequence ID" value="GIY77378.1"/>
    <property type="molecule type" value="Genomic_DNA"/>
</dbReference>
<gene>
    <name evidence="2" type="primary">Casd1</name>
    <name evidence="2" type="ORF">CEXT_53091</name>
</gene>